<evidence type="ECO:0000313" key="9">
    <source>
        <dbReference type="Proteomes" id="UP001162480"/>
    </source>
</evidence>
<accession>A0AA36FPS1</accession>
<dbReference type="Gene3D" id="3.30.160.60">
    <property type="entry name" value="Classic Zinc Finger"/>
    <property type="match status" value="3"/>
</dbReference>
<gene>
    <name evidence="8" type="ORF">OCTVUL_1B014169</name>
</gene>
<feature type="domain" description="C2H2-type" evidence="7">
    <location>
        <begin position="170"/>
        <end position="197"/>
    </location>
</feature>
<dbReference type="AlphaFoldDB" id="A0AA36FPS1"/>
<dbReference type="SMART" id="SM00355">
    <property type="entry name" value="ZnF_C2H2"/>
    <property type="match status" value="5"/>
</dbReference>
<feature type="compositionally biased region" description="Basic and acidic residues" evidence="6">
    <location>
        <begin position="213"/>
        <end position="225"/>
    </location>
</feature>
<feature type="region of interest" description="Disordered" evidence="6">
    <location>
        <begin position="509"/>
        <end position="546"/>
    </location>
</feature>
<evidence type="ECO:0000256" key="6">
    <source>
        <dbReference type="SAM" id="MobiDB-lite"/>
    </source>
</evidence>
<feature type="region of interest" description="Disordered" evidence="6">
    <location>
        <begin position="211"/>
        <end position="260"/>
    </location>
</feature>
<evidence type="ECO:0000256" key="3">
    <source>
        <dbReference type="ARBA" id="ARBA00022771"/>
    </source>
</evidence>
<keyword evidence="4" id="KW-0862">Zinc</keyword>
<evidence type="ECO:0000256" key="5">
    <source>
        <dbReference type="PROSITE-ProRule" id="PRU00042"/>
    </source>
</evidence>
<evidence type="ECO:0000256" key="4">
    <source>
        <dbReference type="ARBA" id="ARBA00022833"/>
    </source>
</evidence>
<sequence length="546" mass="61845">MSVNPSICNPYLPQATCSKTSLGVFGRSKNTSSSSDVDRLQSTHSKAAAANSGSSGYNQRSLGLDRLSTTFSFFQGREKSERGRKTFLCPQCHYVTDRKNNLKRHIITMHQECAKVLECCGFVFRSKASLREHVSLFHSTGYGCRICGRNFCRKALLRRHLSVHSGQKDYLCPFCSYATSHKSNLERHQKVHSKKNGNPCDHSSIIELSSELTKTDDGHRSKEDSMESQSFLLNNNSNNNINNNTNNNNNNNDDDDDDNSASFLREAESIDIGVEDDAPRLRKLFLRDRLNQTYSEVAHELNHGNVSAKDFFYQLMNQNKRLKTVSSPTLDEDADRKTIKRKTPRIFMASYKCIDCRNIFSHQSLLNSHSCVKNRHYDDSYLSIVHPLARRQSSSSNGVWHDSDLVCIDSVVKRNKLNAHIESFERNTTLGGSSGSGLTQSISKSDSKISLVVTEAESEIKIKKDFDAVKTLSEDHNSERLEENNSEQVVKSEEYISIEYIDIDDFSEADDKDSLEGDNSEIKHNETAIQEQREEINLPPKKRILK</sequence>
<keyword evidence="2" id="KW-0677">Repeat</keyword>
<dbReference type="PROSITE" id="PS50157">
    <property type="entry name" value="ZINC_FINGER_C2H2_2"/>
    <property type="match status" value="2"/>
</dbReference>
<dbReference type="Pfam" id="PF00096">
    <property type="entry name" value="zf-C2H2"/>
    <property type="match status" value="2"/>
</dbReference>
<proteinExistence type="predicted"/>
<name>A0AA36FPS1_OCTVU</name>
<evidence type="ECO:0000259" key="7">
    <source>
        <dbReference type="PROSITE" id="PS50157"/>
    </source>
</evidence>
<dbReference type="GO" id="GO:0008270">
    <property type="term" value="F:zinc ion binding"/>
    <property type="evidence" value="ECO:0007669"/>
    <property type="project" value="UniProtKB-KW"/>
</dbReference>
<dbReference type="Proteomes" id="UP001162480">
    <property type="component" value="Chromosome 27"/>
</dbReference>
<dbReference type="PANTHER" id="PTHR24379">
    <property type="entry name" value="KRAB AND ZINC FINGER DOMAIN-CONTAINING"/>
    <property type="match status" value="1"/>
</dbReference>
<dbReference type="Pfam" id="PF13909">
    <property type="entry name" value="zf-H2C2_5"/>
    <property type="match status" value="1"/>
</dbReference>
<dbReference type="InterPro" id="IPR036236">
    <property type="entry name" value="Znf_C2H2_sf"/>
</dbReference>
<dbReference type="PROSITE" id="PS00028">
    <property type="entry name" value="ZINC_FINGER_C2H2_1"/>
    <property type="match status" value="1"/>
</dbReference>
<evidence type="ECO:0000256" key="1">
    <source>
        <dbReference type="ARBA" id="ARBA00022723"/>
    </source>
</evidence>
<dbReference type="InterPro" id="IPR013087">
    <property type="entry name" value="Znf_C2H2_type"/>
</dbReference>
<dbReference type="PANTHER" id="PTHR24379:SF121">
    <property type="entry name" value="C2H2-TYPE DOMAIN-CONTAINING PROTEIN"/>
    <property type="match status" value="1"/>
</dbReference>
<feature type="compositionally biased region" description="Low complexity" evidence="6">
    <location>
        <begin position="234"/>
        <end position="251"/>
    </location>
</feature>
<keyword evidence="3 5" id="KW-0863">Zinc-finger</keyword>
<feature type="domain" description="C2H2-type" evidence="7">
    <location>
        <begin position="142"/>
        <end position="169"/>
    </location>
</feature>
<feature type="compositionally biased region" description="Low complexity" evidence="6">
    <location>
        <begin position="45"/>
        <end position="56"/>
    </location>
</feature>
<dbReference type="SUPFAM" id="SSF57667">
    <property type="entry name" value="beta-beta-alpha zinc fingers"/>
    <property type="match status" value="2"/>
</dbReference>
<feature type="region of interest" description="Disordered" evidence="6">
    <location>
        <begin position="28"/>
        <end position="61"/>
    </location>
</feature>
<keyword evidence="1" id="KW-0479">Metal-binding</keyword>
<organism evidence="8 9">
    <name type="scientific">Octopus vulgaris</name>
    <name type="common">Common octopus</name>
    <dbReference type="NCBI Taxonomy" id="6645"/>
    <lineage>
        <taxon>Eukaryota</taxon>
        <taxon>Metazoa</taxon>
        <taxon>Spiralia</taxon>
        <taxon>Lophotrochozoa</taxon>
        <taxon>Mollusca</taxon>
        <taxon>Cephalopoda</taxon>
        <taxon>Coleoidea</taxon>
        <taxon>Octopodiformes</taxon>
        <taxon>Octopoda</taxon>
        <taxon>Incirrata</taxon>
        <taxon>Octopodidae</taxon>
        <taxon>Octopus</taxon>
    </lineage>
</organism>
<dbReference type="EMBL" id="OX597840">
    <property type="protein sequence ID" value="CAI9741638.1"/>
    <property type="molecule type" value="Genomic_DNA"/>
</dbReference>
<keyword evidence="9" id="KW-1185">Reference proteome</keyword>
<feature type="compositionally biased region" description="Basic and acidic residues" evidence="6">
    <location>
        <begin position="512"/>
        <end position="536"/>
    </location>
</feature>
<protein>
    <submittedName>
        <fullName evidence="8">Finger and BTB domain-containing 49-like</fullName>
    </submittedName>
</protein>
<evidence type="ECO:0000313" key="8">
    <source>
        <dbReference type="EMBL" id="CAI9741638.1"/>
    </source>
</evidence>
<reference evidence="8" key="1">
    <citation type="submission" date="2023-08" db="EMBL/GenBank/DDBJ databases">
        <authorList>
            <person name="Alioto T."/>
            <person name="Alioto T."/>
            <person name="Gomez Garrido J."/>
        </authorList>
    </citation>
    <scope>NUCLEOTIDE SEQUENCE</scope>
</reference>
<evidence type="ECO:0000256" key="2">
    <source>
        <dbReference type="ARBA" id="ARBA00022737"/>
    </source>
</evidence>